<proteinExistence type="predicted"/>
<dbReference type="AlphaFoldDB" id="A0A6S6SXM6"/>
<name>A0A6S6SXM6_9BACT</name>
<organism evidence="1">
    <name type="scientific">uncultured Aureispira sp</name>
    <dbReference type="NCBI Taxonomy" id="1331704"/>
    <lineage>
        <taxon>Bacteria</taxon>
        <taxon>Pseudomonadati</taxon>
        <taxon>Bacteroidota</taxon>
        <taxon>Saprospiria</taxon>
        <taxon>Saprospirales</taxon>
        <taxon>Saprospiraceae</taxon>
        <taxon>Aureispira</taxon>
        <taxon>environmental samples</taxon>
    </lineage>
</organism>
<dbReference type="InterPro" id="IPR032675">
    <property type="entry name" value="LRR_dom_sf"/>
</dbReference>
<accession>A0A6S6SXM6</accession>
<gene>
    <name evidence="1" type="ORF">HELGO_WM36015</name>
</gene>
<dbReference type="PROSITE" id="PS51450">
    <property type="entry name" value="LRR"/>
    <property type="match status" value="1"/>
</dbReference>
<sequence length="390" mass="44331">MGRGEKRTIALTGENSHVVEISAGQGSFSIGALGMNAKKFDVLVDPALPINWNCFNSFFTGHGEENASLYPLGDWPRFFYYWGNDSNFIHWSEKRKIEDFTWCPNKPISEDLSNSNINRLSLQIEKNRLELQLGRHQHLSLTGNLEKCVILNITEIGSLSLSPTLSKKESKPYQLPSFEALKKLRSVSIYVEPLGQAFDCASLLQFEHLKSLSLSGNLSNLQSLEKLKNLERLAIRYAPNLDHLPALKNWGKLTSFIGWNIETTKGKLLRSEVKQLAKERKVEYSSVTQLRTLIWFTTEYGMPFSAWTGKKARLAVKNYKAAVKRLKKASSKKEIKAVLIEFAKAFNTLPEIETTEREAIGEAIDQLRQVPSLEIEAKKAIEWFDKVRTY</sequence>
<evidence type="ECO:0000313" key="1">
    <source>
        <dbReference type="EMBL" id="CAA6809267.1"/>
    </source>
</evidence>
<protein>
    <submittedName>
        <fullName evidence="1">Uncharacterized protein</fullName>
    </submittedName>
</protein>
<reference evidence="1" key="1">
    <citation type="submission" date="2020-01" db="EMBL/GenBank/DDBJ databases">
        <authorList>
            <person name="Meier V. D."/>
            <person name="Meier V D."/>
        </authorList>
    </citation>
    <scope>NUCLEOTIDE SEQUENCE</scope>
    <source>
        <strain evidence="1">HLG_WM_MAG_10</strain>
    </source>
</reference>
<dbReference type="EMBL" id="CACVAQ010000151">
    <property type="protein sequence ID" value="CAA6809267.1"/>
    <property type="molecule type" value="Genomic_DNA"/>
</dbReference>
<dbReference type="Gene3D" id="3.80.10.10">
    <property type="entry name" value="Ribonuclease Inhibitor"/>
    <property type="match status" value="1"/>
</dbReference>
<dbReference type="InterPro" id="IPR001611">
    <property type="entry name" value="Leu-rich_rpt"/>
</dbReference>
<dbReference type="SUPFAM" id="SSF52058">
    <property type="entry name" value="L domain-like"/>
    <property type="match status" value="1"/>
</dbReference>